<keyword evidence="2" id="KW-1185">Reference proteome</keyword>
<evidence type="ECO:0000313" key="1">
    <source>
        <dbReference type="EMBL" id="KAJ8628081.1"/>
    </source>
</evidence>
<organism evidence="1 2">
    <name type="scientific">Persea americana</name>
    <name type="common">Avocado</name>
    <dbReference type="NCBI Taxonomy" id="3435"/>
    <lineage>
        <taxon>Eukaryota</taxon>
        <taxon>Viridiplantae</taxon>
        <taxon>Streptophyta</taxon>
        <taxon>Embryophyta</taxon>
        <taxon>Tracheophyta</taxon>
        <taxon>Spermatophyta</taxon>
        <taxon>Magnoliopsida</taxon>
        <taxon>Magnoliidae</taxon>
        <taxon>Laurales</taxon>
        <taxon>Lauraceae</taxon>
        <taxon>Persea</taxon>
    </lineage>
</organism>
<reference evidence="1 2" key="1">
    <citation type="journal article" date="2022" name="Hortic Res">
        <title>A haplotype resolved chromosomal level avocado genome allows analysis of novel avocado genes.</title>
        <authorList>
            <person name="Nath O."/>
            <person name="Fletcher S.J."/>
            <person name="Hayward A."/>
            <person name="Shaw L.M."/>
            <person name="Masouleh A.K."/>
            <person name="Furtado A."/>
            <person name="Henry R.J."/>
            <person name="Mitter N."/>
        </authorList>
    </citation>
    <scope>NUCLEOTIDE SEQUENCE [LARGE SCALE GENOMIC DNA]</scope>
    <source>
        <strain evidence="2">cv. Hass</strain>
    </source>
</reference>
<accession>A0ACC2L3V4</accession>
<name>A0ACC2L3V4_PERAE</name>
<proteinExistence type="predicted"/>
<sequence>MALHMTVPFLSSFLPNPRHRLTAHGFIPQKCLTKHISCSTTTPTYSTTVPRRSRNYKPSIWDYDFVQSLVSDYQVETDATHVEKLKEDVKHLLKETDSSLAQMELIDNLHRLGVRWLFEIEIKQALYTVSLVNTNIEMKEDLHAVSTRFRLLRQHGHNVSANVFNDFKDEKGGFKASLLLDIKGMLSLYEASHLAFPGETILDEARAFTSMHLMDIKENIDPILHKKVEHALDIPLHWRLEKLESRWYMDIYTREEGMNSSLLELAKLHFNFVQATFQINLRSVSRWWKDLGLGEQLSFARDRLVESFFWAAALTPEPQFGHCREAVAKVVMFIAIIDDMYDVHGTVDELELFTDAVDRWDLKAMDKLPEYMKSCFLALYNSINEIAYEVLKEEGRNVIPYLRNAWTEMCKAFLVEAKWYSNGYTPTLEESLQISWISVGSLGLQTYVYCLLGQNLALEANDFNEKMSNILQLPGRIFRFANDLATSTEELKRGDAPKSIQCYMHEAGVTEEVARDHIMVLFRETWKKLNEYLVECSPLPPEFINYAMNVGRASYFTYKQGDGFGDPDSEQKKRYMSLFAKPLQVDEAKGI</sequence>
<gene>
    <name evidence="1" type="ORF">MRB53_021388</name>
</gene>
<dbReference type="EMBL" id="CM056814">
    <property type="protein sequence ID" value="KAJ8628081.1"/>
    <property type="molecule type" value="Genomic_DNA"/>
</dbReference>
<evidence type="ECO:0000313" key="2">
    <source>
        <dbReference type="Proteomes" id="UP001234297"/>
    </source>
</evidence>
<comment type="caution">
    <text evidence="1">The sequence shown here is derived from an EMBL/GenBank/DDBJ whole genome shotgun (WGS) entry which is preliminary data.</text>
</comment>
<protein>
    <submittedName>
        <fullName evidence="1">Uncharacterized protein</fullName>
    </submittedName>
</protein>
<dbReference type="Proteomes" id="UP001234297">
    <property type="component" value="Chromosome 6"/>
</dbReference>